<protein>
    <submittedName>
        <fullName evidence="1">Uncharacterized protein</fullName>
    </submittedName>
</protein>
<sequence>MNQMQKSTPLAKFFTHSFSSFDQINAFQQFTLNKEVPLFTLKTINECFDGKIPERCLHIVIQTEYSKREEKENVETDVIKSFCRILDSLQAVQALEKFLTLKFDTKIPIRTKCGKNKFQCWINISVMRTRISSKCESAMEQDYTGAESALISKYDNLISNIWDKLNSDVTIKNKRPDFVVWINDTLVFKAEEKAGASNFNQAKFELLDKMGNWNNSFYGQVPYLLSCATAGESLQFFAITSKKESVAISSFNFIIKHVSPTGNISSLNMFRLLVTIQEFLPKNGIPLDFETLKEAYAAISNSKYSVRAKGEPQLKLYNKRRIYSVELTPVCHKRLPYDEKELRDAISAILNVLNLLHGRGSF</sequence>
<evidence type="ECO:0000313" key="1">
    <source>
        <dbReference type="EMBL" id="RIB09856.1"/>
    </source>
</evidence>
<keyword evidence="2" id="KW-1185">Reference proteome</keyword>
<accession>A0A397URQ2</accession>
<proteinExistence type="predicted"/>
<dbReference type="AlphaFoldDB" id="A0A397URQ2"/>
<reference evidence="1 2" key="1">
    <citation type="submission" date="2018-06" db="EMBL/GenBank/DDBJ databases">
        <title>Comparative genomics reveals the genomic features of Rhizophagus irregularis, R. cerebriforme, R. diaphanum and Gigaspora rosea, and their symbiotic lifestyle signature.</title>
        <authorList>
            <person name="Morin E."/>
            <person name="San Clemente H."/>
            <person name="Chen E.C.H."/>
            <person name="De La Providencia I."/>
            <person name="Hainaut M."/>
            <person name="Kuo A."/>
            <person name="Kohler A."/>
            <person name="Murat C."/>
            <person name="Tang N."/>
            <person name="Roy S."/>
            <person name="Loubradou J."/>
            <person name="Henrissat B."/>
            <person name="Grigoriev I.V."/>
            <person name="Corradi N."/>
            <person name="Roux C."/>
            <person name="Martin F.M."/>
        </authorList>
    </citation>
    <scope>NUCLEOTIDE SEQUENCE [LARGE SCALE GENOMIC DNA]</scope>
    <source>
        <strain evidence="1 2">DAOM 194757</strain>
    </source>
</reference>
<dbReference type="Proteomes" id="UP000266673">
    <property type="component" value="Unassembled WGS sequence"/>
</dbReference>
<comment type="caution">
    <text evidence="1">The sequence shown here is derived from an EMBL/GenBank/DDBJ whole genome shotgun (WGS) entry which is preliminary data.</text>
</comment>
<dbReference type="OrthoDB" id="2436484at2759"/>
<organism evidence="1 2">
    <name type="scientific">Gigaspora rosea</name>
    <dbReference type="NCBI Taxonomy" id="44941"/>
    <lineage>
        <taxon>Eukaryota</taxon>
        <taxon>Fungi</taxon>
        <taxon>Fungi incertae sedis</taxon>
        <taxon>Mucoromycota</taxon>
        <taxon>Glomeromycotina</taxon>
        <taxon>Glomeromycetes</taxon>
        <taxon>Diversisporales</taxon>
        <taxon>Gigasporaceae</taxon>
        <taxon>Gigaspora</taxon>
    </lineage>
</organism>
<evidence type="ECO:0000313" key="2">
    <source>
        <dbReference type="Proteomes" id="UP000266673"/>
    </source>
</evidence>
<gene>
    <name evidence="1" type="ORF">C2G38_2207657</name>
</gene>
<name>A0A397URQ2_9GLOM</name>
<dbReference type="EMBL" id="QKWP01001318">
    <property type="protein sequence ID" value="RIB09856.1"/>
    <property type="molecule type" value="Genomic_DNA"/>
</dbReference>